<reference evidence="1 2" key="1">
    <citation type="journal article" date="2015" name="Mol. Biochem. Parasitol.">
        <title>Identification of polymorphic genes for use in assemblage B genotyping assays through comparative genomics of multiple assemblage B Giardia duodenalis isolates.</title>
        <authorList>
            <person name="Wielinga C."/>
            <person name="Thompson R.C."/>
            <person name="Monis P."/>
            <person name="Ryan U."/>
        </authorList>
    </citation>
    <scope>NUCLEOTIDE SEQUENCE [LARGE SCALE GENOMIC DNA]</scope>
    <source>
        <strain evidence="1 2">BAH15c1</strain>
    </source>
</reference>
<dbReference type="Proteomes" id="UP000070089">
    <property type="component" value="Unassembled WGS sequence"/>
</dbReference>
<dbReference type="VEuPathDB" id="GiardiaDB:QR46_0950"/>
<gene>
    <name evidence="1" type="ORF">QR46_0950</name>
</gene>
<organism evidence="1 2">
    <name type="scientific">Giardia duodenalis assemblage B</name>
    <dbReference type="NCBI Taxonomy" id="1394984"/>
    <lineage>
        <taxon>Eukaryota</taxon>
        <taxon>Metamonada</taxon>
        <taxon>Diplomonadida</taxon>
        <taxon>Hexamitidae</taxon>
        <taxon>Giardiinae</taxon>
        <taxon>Giardia</taxon>
    </lineage>
</organism>
<accession>A0A132NZD3</accession>
<proteinExistence type="predicted"/>
<evidence type="ECO:0000313" key="1">
    <source>
        <dbReference type="EMBL" id="KWX15062.1"/>
    </source>
</evidence>
<dbReference type="OrthoDB" id="10249084at2759"/>
<protein>
    <submittedName>
        <fullName evidence="1">Uncharacterized protein</fullName>
    </submittedName>
</protein>
<evidence type="ECO:0000313" key="2">
    <source>
        <dbReference type="Proteomes" id="UP000070089"/>
    </source>
</evidence>
<comment type="caution">
    <text evidence="1">The sequence shown here is derived from an EMBL/GenBank/DDBJ whole genome shotgun (WGS) entry which is preliminary data.</text>
</comment>
<dbReference type="EMBL" id="JXTI01000016">
    <property type="protein sequence ID" value="KWX15062.1"/>
    <property type="molecule type" value="Genomic_DNA"/>
</dbReference>
<dbReference type="AlphaFoldDB" id="A0A132NZD3"/>
<sequence length="218" mass="24810">MQEWDFFVIAVLYERVIEWGGSIDTLISFLANEPVRMNTEFGGLGSLFELNLQEYASYERLKEVLGSGISLSEHRKRCMVALQQAYPVQYESLLFPPEHLRGLMSLHEEMAIPDTREQTLEACYSEVEGANKETFEKLWCFPTDGGFSGMYFVSIRVCLRQYKDTVDLLADMYGTTEQGLRIDLIGPDDADGIYRSLMSIYSHSANKDSNEATPNSHN</sequence>
<name>A0A132NZD3_GIAIN</name>